<keyword evidence="1" id="KW-0175">Coiled coil</keyword>
<evidence type="ECO:0000313" key="3">
    <source>
        <dbReference type="EMBL" id="MDC9622837.1"/>
    </source>
</evidence>
<comment type="caution">
    <text evidence="3">The sequence shown here is derived from an EMBL/GenBank/DDBJ whole genome shotgun (WGS) entry which is preliminary data.</text>
</comment>
<accession>A0ABT5M558</accession>
<feature type="coiled-coil region" evidence="1">
    <location>
        <begin position="52"/>
        <end position="79"/>
    </location>
</feature>
<keyword evidence="2" id="KW-0472">Membrane</keyword>
<feature type="non-terminal residue" evidence="3">
    <location>
        <position position="1"/>
    </location>
</feature>
<dbReference type="Gene3D" id="1.20.58.130">
    <property type="match status" value="1"/>
</dbReference>
<sequence length="194" mass="21660">KLKTDISGGDTMKQATHSVNIGKDYAVDKAAFLLSKPVNFSQSTEIERRDMSEQIEKRVENLESDAAQLKTDVSVIKSNYATKADIESVKALVHNEISSVKSIIHNEISSVKNIIHQEITTVNKEMSLMRKEISSIHKDISSIHKEIASGHKNTAAIHKEISLIYKKIADQTKWMVTIMFGFSGIVIAAMKFMI</sequence>
<evidence type="ECO:0000313" key="4">
    <source>
        <dbReference type="Proteomes" id="UP001214757"/>
    </source>
</evidence>
<gene>
    <name evidence="3" type="ORF">PSI22_14610</name>
</gene>
<organism evidence="3 4">
    <name type="scientific">Xenorhabdus aichiensis</name>
    <dbReference type="NCBI Taxonomy" id="3025874"/>
    <lineage>
        <taxon>Bacteria</taxon>
        <taxon>Pseudomonadati</taxon>
        <taxon>Pseudomonadota</taxon>
        <taxon>Gammaproteobacteria</taxon>
        <taxon>Enterobacterales</taxon>
        <taxon>Morganellaceae</taxon>
        <taxon>Xenorhabdus</taxon>
    </lineage>
</organism>
<keyword evidence="2" id="KW-0812">Transmembrane</keyword>
<keyword evidence="2" id="KW-1133">Transmembrane helix</keyword>
<reference evidence="3 4" key="1">
    <citation type="submission" date="2023-02" db="EMBL/GenBank/DDBJ databases">
        <title>Entomopathogenic bacteria.</title>
        <authorList>
            <person name="Machado R.A."/>
        </authorList>
    </citation>
    <scope>NUCLEOTIDE SEQUENCE [LARGE SCALE GENOMIC DNA]</scope>
    <source>
        <strain evidence="3 4">XENO-7</strain>
    </source>
</reference>
<dbReference type="EMBL" id="JAQRFO010000033">
    <property type="protein sequence ID" value="MDC9622837.1"/>
    <property type="molecule type" value="Genomic_DNA"/>
</dbReference>
<dbReference type="Proteomes" id="UP001214757">
    <property type="component" value="Unassembled WGS sequence"/>
</dbReference>
<evidence type="ECO:0000256" key="1">
    <source>
        <dbReference type="SAM" id="Coils"/>
    </source>
</evidence>
<name>A0ABT5M558_9GAMM</name>
<keyword evidence="4" id="KW-1185">Reference proteome</keyword>
<dbReference type="RefSeq" id="WP_273580381.1">
    <property type="nucleotide sequence ID" value="NZ_JAQRFO010000033.1"/>
</dbReference>
<evidence type="ECO:0000256" key="2">
    <source>
        <dbReference type="SAM" id="Phobius"/>
    </source>
</evidence>
<proteinExistence type="predicted"/>
<protein>
    <recommendedName>
        <fullName evidence="5">Hemolysin XhlA</fullName>
    </recommendedName>
</protein>
<evidence type="ECO:0008006" key="5">
    <source>
        <dbReference type="Google" id="ProtNLM"/>
    </source>
</evidence>
<feature type="transmembrane region" description="Helical" evidence="2">
    <location>
        <begin position="174"/>
        <end position="193"/>
    </location>
</feature>